<proteinExistence type="predicted"/>
<keyword evidence="2 4" id="KW-0863">Zinc-finger</keyword>
<feature type="domain" description="B30.2/SPRY" evidence="6">
    <location>
        <begin position="265"/>
        <end position="460"/>
    </location>
</feature>
<dbReference type="SMART" id="SM00184">
    <property type="entry name" value="RING"/>
    <property type="match status" value="1"/>
</dbReference>
<dbReference type="InterPro" id="IPR001870">
    <property type="entry name" value="B30.2/SPRY"/>
</dbReference>
<dbReference type="STRING" id="409849.ENSPMGP00000028267"/>
<dbReference type="PROSITE" id="PS50089">
    <property type="entry name" value="ZF_RING_2"/>
    <property type="match status" value="1"/>
</dbReference>
<name>A0A3B4BID4_9GOBI</name>
<dbReference type="PANTHER" id="PTHR25465:SF13">
    <property type="entry name" value="TRIPARTITE MOTIF-CONTAINING PROTEIN 42"/>
    <property type="match status" value="1"/>
</dbReference>
<dbReference type="GO" id="GO:0008270">
    <property type="term" value="F:zinc ion binding"/>
    <property type="evidence" value="ECO:0007669"/>
    <property type="project" value="UniProtKB-KW"/>
</dbReference>
<dbReference type="InterPro" id="IPR003879">
    <property type="entry name" value="Butyrophylin_SPRY"/>
</dbReference>
<dbReference type="GO" id="GO:0005737">
    <property type="term" value="C:cytoplasm"/>
    <property type="evidence" value="ECO:0007669"/>
    <property type="project" value="UniProtKB-ARBA"/>
</dbReference>
<reference evidence="7" key="1">
    <citation type="submission" date="2025-08" db="UniProtKB">
        <authorList>
            <consortium name="Ensembl"/>
        </authorList>
    </citation>
    <scope>IDENTIFICATION</scope>
</reference>
<dbReference type="Pfam" id="PF13765">
    <property type="entry name" value="PRY"/>
    <property type="match status" value="1"/>
</dbReference>
<evidence type="ECO:0000313" key="7">
    <source>
        <dbReference type="Ensembl" id="ENSPMGP00000028267.1"/>
    </source>
</evidence>
<evidence type="ECO:0000256" key="1">
    <source>
        <dbReference type="ARBA" id="ARBA00022723"/>
    </source>
</evidence>
<dbReference type="PANTHER" id="PTHR25465">
    <property type="entry name" value="B-BOX DOMAIN CONTAINING"/>
    <property type="match status" value="1"/>
</dbReference>
<dbReference type="Gene3D" id="3.30.40.10">
    <property type="entry name" value="Zinc/RING finger domain, C3HC4 (zinc finger)"/>
    <property type="match status" value="1"/>
</dbReference>
<dbReference type="InterPro" id="IPR006574">
    <property type="entry name" value="PRY"/>
</dbReference>
<reference evidence="7" key="2">
    <citation type="submission" date="2025-09" db="UniProtKB">
        <authorList>
            <consortium name="Ensembl"/>
        </authorList>
    </citation>
    <scope>IDENTIFICATION</scope>
</reference>
<evidence type="ECO:0000259" key="6">
    <source>
        <dbReference type="PROSITE" id="PS50188"/>
    </source>
</evidence>
<accession>A0A3B4BID4</accession>
<keyword evidence="1" id="KW-0479">Metal-binding</keyword>
<keyword evidence="3" id="KW-0862">Zinc</keyword>
<sequence>KPEFCSQSENALFFMMSSPPPLRCPTCLHLSSAPVCLPCGHAFCLTCLQTIDQGLDRHYCPQLVEPGLESEGFQNKTLLLPTLKADTQNQNSSSRNNIEITMGPGIGMGEAGSCEFQNNMALLRLNKRENESIGNYQQNLIEHIEDGGMESKEDPAFQNKSPISEEDERKMTIMALIEREFSPGEEIIHKKLEKASGISNEIKKTMQEVDHLLKEKNANVFKSKIQSLESEIERCEKIQQPEESHEFNFDLSKLCPELERLNCEFRDKLGQVQRSLRNKFNPSEVTFDPETLHPNLILSEDLKTVTFSAKKQLYPTTPKRFTNFIQVLSAQSFSAGVHRWKVDVDSAPWLLGVCVASSVPRSGLPSALETCPFSWALMWNQNVLNAFDRSKATQLQKTPQVSRKMELKLDCDRGQLDFYYLSETTGRRHIHTFKIETKEPLHLAYRMLSGDPKGRATICS</sequence>
<organism evidence="7 8">
    <name type="scientific">Periophthalmus magnuspinnatus</name>
    <dbReference type="NCBI Taxonomy" id="409849"/>
    <lineage>
        <taxon>Eukaryota</taxon>
        <taxon>Metazoa</taxon>
        <taxon>Chordata</taxon>
        <taxon>Craniata</taxon>
        <taxon>Vertebrata</taxon>
        <taxon>Euteleostomi</taxon>
        <taxon>Actinopterygii</taxon>
        <taxon>Neopterygii</taxon>
        <taxon>Teleostei</taxon>
        <taxon>Neoteleostei</taxon>
        <taxon>Acanthomorphata</taxon>
        <taxon>Gobiaria</taxon>
        <taxon>Gobiiformes</taxon>
        <taxon>Gobioidei</taxon>
        <taxon>Gobiidae</taxon>
        <taxon>Oxudercinae</taxon>
        <taxon>Periophthalmus</taxon>
    </lineage>
</organism>
<dbReference type="SMART" id="SM00589">
    <property type="entry name" value="PRY"/>
    <property type="match status" value="1"/>
</dbReference>
<protein>
    <submittedName>
        <fullName evidence="7">Uncharacterized protein</fullName>
    </submittedName>
</protein>
<dbReference type="InterPro" id="IPR017907">
    <property type="entry name" value="Znf_RING_CS"/>
</dbReference>
<feature type="domain" description="RING-type" evidence="5">
    <location>
        <begin position="24"/>
        <end position="61"/>
    </location>
</feature>
<dbReference type="PROSITE" id="PS00518">
    <property type="entry name" value="ZF_RING_1"/>
    <property type="match status" value="1"/>
</dbReference>
<dbReference type="InterPro" id="IPR051051">
    <property type="entry name" value="E3_ubiq-ligase_TRIM/RNF"/>
</dbReference>
<dbReference type="PROSITE" id="PS50188">
    <property type="entry name" value="B302_SPRY"/>
    <property type="match status" value="1"/>
</dbReference>
<dbReference type="Ensembl" id="ENSPMGT00000030096.1">
    <property type="protein sequence ID" value="ENSPMGP00000028267.1"/>
    <property type="gene ID" value="ENSPMGG00000022760.1"/>
</dbReference>
<evidence type="ECO:0000256" key="2">
    <source>
        <dbReference type="ARBA" id="ARBA00022771"/>
    </source>
</evidence>
<dbReference type="Proteomes" id="UP000261520">
    <property type="component" value="Unplaced"/>
</dbReference>
<dbReference type="SUPFAM" id="SSF57850">
    <property type="entry name" value="RING/U-box"/>
    <property type="match status" value="1"/>
</dbReference>
<dbReference type="AlphaFoldDB" id="A0A3B4BID4"/>
<dbReference type="Gene3D" id="2.60.120.920">
    <property type="match status" value="1"/>
</dbReference>
<evidence type="ECO:0000256" key="3">
    <source>
        <dbReference type="ARBA" id="ARBA00022833"/>
    </source>
</evidence>
<keyword evidence="8" id="KW-1185">Reference proteome</keyword>
<evidence type="ECO:0000256" key="4">
    <source>
        <dbReference type="PROSITE-ProRule" id="PRU00175"/>
    </source>
</evidence>
<dbReference type="InterPro" id="IPR013083">
    <property type="entry name" value="Znf_RING/FYVE/PHD"/>
</dbReference>
<dbReference type="PRINTS" id="PR01407">
    <property type="entry name" value="BUTYPHLNCDUF"/>
</dbReference>
<dbReference type="InterPro" id="IPR013320">
    <property type="entry name" value="ConA-like_dom_sf"/>
</dbReference>
<evidence type="ECO:0000259" key="5">
    <source>
        <dbReference type="PROSITE" id="PS50089"/>
    </source>
</evidence>
<dbReference type="SUPFAM" id="SSF49899">
    <property type="entry name" value="Concanavalin A-like lectins/glucanases"/>
    <property type="match status" value="1"/>
</dbReference>
<dbReference type="InterPro" id="IPR001841">
    <property type="entry name" value="Znf_RING"/>
</dbReference>
<evidence type="ECO:0000313" key="8">
    <source>
        <dbReference type="Proteomes" id="UP000261520"/>
    </source>
</evidence>
<dbReference type="InterPro" id="IPR043136">
    <property type="entry name" value="B30.2/SPRY_sf"/>
</dbReference>